<dbReference type="GO" id="GO:0047429">
    <property type="term" value="F:nucleoside triphosphate diphosphatase activity"/>
    <property type="evidence" value="ECO:0007669"/>
    <property type="project" value="InterPro"/>
</dbReference>
<evidence type="ECO:0000256" key="6">
    <source>
        <dbReference type="ARBA" id="ARBA00053369"/>
    </source>
</evidence>
<evidence type="ECO:0000256" key="3">
    <source>
        <dbReference type="ARBA" id="ARBA00022801"/>
    </source>
</evidence>
<evidence type="ECO:0000256" key="8">
    <source>
        <dbReference type="ARBA" id="ARBA00068163"/>
    </source>
</evidence>
<comment type="function">
    <text evidence="6 9">Nucleoside triphosphate pyrophosphatase that hydrolyzes 7-methyl-GTP (m(7)GTP). May have a dual role in cell division arrest and in preventing the incorporation of modified nucleotides into cellular nucleic acids.</text>
</comment>
<dbReference type="NCBIfam" id="TIGR00172">
    <property type="entry name" value="maf"/>
    <property type="match status" value="1"/>
</dbReference>
<dbReference type="Gene3D" id="3.90.950.10">
    <property type="match status" value="1"/>
</dbReference>
<evidence type="ECO:0000256" key="9">
    <source>
        <dbReference type="HAMAP-Rule" id="MF_00528"/>
    </source>
</evidence>
<dbReference type="GO" id="GO:0009117">
    <property type="term" value="P:nucleotide metabolic process"/>
    <property type="evidence" value="ECO:0007669"/>
    <property type="project" value="UniProtKB-KW"/>
</dbReference>
<keyword evidence="3 9" id="KW-0378">Hydrolase</keyword>
<gene>
    <name evidence="10" type="primary">maf</name>
    <name evidence="10" type="ORF">H0A36_03230</name>
</gene>
<comment type="catalytic activity">
    <reaction evidence="5 9">
        <text>N(7)-methyl-GTP + H2O = N(7)-methyl-GMP + diphosphate + H(+)</text>
        <dbReference type="Rhea" id="RHEA:58744"/>
        <dbReference type="ChEBI" id="CHEBI:15377"/>
        <dbReference type="ChEBI" id="CHEBI:15378"/>
        <dbReference type="ChEBI" id="CHEBI:33019"/>
        <dbReference type="ChEBI" id="CHEBI:58285"/>
        <dbReference type="ChEBI" id="CHEBI:87133"/>
    </reaction>
</comment>
<comment type="caution">
    <text evidence="10">The sequence shown here is derived from an EMBL/GenBank/DDBJ whole genome shotgun (WGS) entry which is preliminary data.</text>
</comment>
<reference evidence="10 11" key="1">
    <citation type="submission" date="2020-07" db="EMBL/GenBank/DDBJ databases">
        <title>Endozoicomonas sp. nov., isolated from sediment.</title>
        <authorList>
            <person name="Gu T."/>
        </authorList>
    </citation>
    <scope>NUCLEOTIDE SEQUENCE [LARGE SCALE GENOMIC DNA]</scope>
    <source>
        <strain evidence="10 11">SM1973</strain>
    </source>
</reference>
<comment type="subcellular location">
    <subcellularLocation>
        <location evidence="1 9">Cytoplasm</location>
    </subcellularLocation>
</comment>
<keyword evidence="4 9" id="KW-0546">Nucleotide metabolism</keyword>
<keyword evidence="11" id="KW-1185">Reference proteome</keyword>
<dbReference type="GO" id="GO:0005737">
    <property type="term" value="C:cytoplasm"/>
    <property type="evidence" value="ECO:0007669"/>
    <property type="project" value="UniProtKB-SubCell"/>
</dbReference>
<dbReference type="InterPro" id="IPR003697">
    <property type="entry name" value="Maf-like"/>
</dbReference>
<evidence type="ECO:0000313" key="11">
    <source>
        <dbReference type="Proteomes" id="UP000569732"/>
    </source>
</evidence>
<accession>A0A853ICA4</accession>
<feature type="active site" description="Proton acceptor" evidence="9">
    <location>
        <position position="73"/>
    </location>
</feature>
<dbReference type="EMBL" id="JACCKB010000003">
    <property type="protein sequence ID" value="NYZ65006.1"/>
    <property type="molecule type" value="Genomic_DNA"/>
</dbReference>
<feature type="site" description="Important for substrate specificity" evidence="9">
    <location>
        <position position="14"/>
    </location>
</feature>
<evidence type="ECO:0000256" key="4">
    <source>
        <dbReference type="ARBA" id="ARBA00023080"/>
    </source>
</evidence>
<organism evidence="10 11">
    <name type="scientific">Spartinivicinus marinus</name>
    <dbReference type="NCBI Taxonomy" id="2994442"/>
    <lineage>
        <taxon>Bacteria</taxon>
        <taxon>Pseudomonadati</taxon>
        <taxon>Pseudomonadota</taxon>
        <taxon>Gammaproteobacteria</taxon>
        <taxon>Oceanospirillales</taxon>
        <taxon>Zooshikellaceae</taxon>
        <taxon>Spartinivicinus</taxon>
    </lineage>
</organism>
<evidence type="ECO:0000313" key="10">
    <source>
        <dbReference type="EMBL" id="NYZ65006.1"/>
    </source>
</evidence>
<proteinExistence type="inferred from homology"/>
<dbReference type="Pfam" id="PF02545">
    <property type="entry name" value="Maf"/>
    <property type="match status" value="1"/>
</dbReference>
<comment type="cofactor">
    <cofactor evidence="9">
        <name>a divalent metal cation</name>
        <dbReference type="ChEBI" id="CHEBI:60240"/>
    </cofactor>
</comment>
<evidence type="ECO:0000256" key="7">
    <source>
        <dbReference type="ARBA" id="ARBA00060749"/>
    </source>
</evidence>
<dbReference type="HAMAP" id="MF_00528">
    <property type="entry name" value="Maf"/>
    <property type="match status" value="1"/>
</dbReference>
<evidence type="ECO:0000256" key="1">
    <source>
        <dbReference type="ARBA" id="ARBA00004496"/>
    </source>
</evidence>
<dbReference type="CDD" id="cd00555">
    <property type="entry name" value="Maf"/>
    <property type="match status" value="1"/>
</dbReference>
<dbReference type="RefSeq" id="WP_180567039.1">
    <property type="nucleotide sequence ID" value="NZ_JACCKB010000003.1"/>
</dbReference>
<dbReference type="PANTHER" id="PTHR43213:SF10">
    <property type="entry name" value="7-METHYL-GTP PYROPHOSPHATASE"/>
    <property type="match status" value="1"/>
</dbReference>
<dbReference type="FunFam" id="3.90.950.10:FF:000005">
    <property type="entry name" value="7-methyl-GTP pyrophosphatase"/>
    <property type="match status" value="1"/>
</dbReference>
<keyword evidence="2 9" id="KW-0963">Cytoplasm</keyword>
<comment type="similarity">
    <text evidence="7 9">Belongs to the Maf family. YceF subfamily.</text>
</comment>
<feature type="site" description="Important for substrate specificity" evidence="9">
    <location>
        <position position="158"/>
    </location>
</feature>
<dbReference type="SUPFAM" id="SSF52972">
    <property type="entry name" value="ITPase-like"/>
    <property type="match status" value="1"/>
</dbReference>
<name>A0A853ICA4_9GAMM</name>
<dbReference type="InterPro" id="IPR029001">
    <property type="entry name" value="ITPase-like_fam"/>
</dbReference>
<feature type="site" description="Important for substrate specificity" evidence="9">
    <location>
        <position position="74"/>
    </location>
</feature>
<dbReference type="Proteomes" id="UP000569732">
    <property type="component" value="Unassembled WGS sequence"/>
</dbReference>
<evidence type="ECO:0000256" key="5">
    <source>
        <dbReference type="ARBA" id="ARBA00050213"/>
    </source>
</evidence>
<dbReference type="PANTHER" id="PTHR43213">
    <property type="entry name" value="BIFUNCTIONAL DTTP/UTP PYROPHOSPHATASE/METHYLTRANSFERASE PROTEIN-RELATED"/>
    <property type="match status" value="1"/>
</dbReference>
<protein>
    <recommendedName>
        <fullName evidence="8 9">7-methyl-GTP pyrophosphatase</fullName>
        <shortName evidence="9">m(7)GTP pyrophosphatase</shortName>
        <ecNumber evidence="9">3.6.1.-</ecNumber>
    </recommendedName>
</protein>
<dbReference type="AlphaFoldDB" id="A0A853ICA4"/>
<dbReference type="EC" id="3.6.1.-" evidence="9"/>
<dbReference type="PIRSF" id="PIRSF006305">
    <property type="entry name" value="Maf"/>
    <property type="match status" value="1"/>
</dbReference>
<sequence length="196" mass="21786">MTDFQLILASSSPYRKALLNKLQLPFLCRSPDIDEKPLNNEPPEQMTKRLTIAKAAAVAQSYGGTNHLIISSDQVASLKGQLLGKPGNFQNAQQQLRASSGNTVVFYTGLCVWNCKTKEHLYEASQTKVTFKTLTDQTISRYLQIDQPFDCAGSFKCESLGIALFSKLETDDPNSLIGLPLIRLVDMLERMEVKVL</sequence>
<comment type="caution">
    <text evidence="9">Lacks conserved residue(s) required for the propagation of feature annotation.</text>
</comment>
<evidence type="ECO:0000256" key="2">
    <source>
        <dbReference type="ARBA" id="ARBA00022490"/>
    </source>
</evidence>